<comment type="caution">
    <text evidence="1">The sequence shown here is derived from an EMBL/GenBank/DDBJ whole genome shotgun (WGS) entry which is preliminary data.</text>
</comment>
<gene>
    <name evidence="1" type="ORF">PhCBS80983_g00404</name>
</gene>
<reference evidence="1 2" key="1">
    <citation type="journal article" date="2019" name="Sci. Rep.">
        <title>Comparative genomics of chytrid fungi reveal insights into the obligate biotrophic and pathogenic lifestyle of Synchytrium endobioticum.</title>
        <authorList>
            <person name="van de Vossenberg B.T.L.H."/>
            <person name="Warris S."/>
            <person name="Nguyen H.D.T."/>
            <person name="van Gent-Pelzer M.P.E."/>
            <person name="Joly D.L."/>
            <person name="van de Geest H.C."/>
            <person name="Bonants P.J.M."/>
            <person name="Smith D.S."/>
            <person name="Levesque C.A."/>
            <person name="van der Lee T.A.J."/>
        </authorList>
    </citation>
    <scope>NUCLEOTIDE SEQUENCE [LARGE SCALE GENOMIC DNA]</scope>
    <source>
        <strain evidence="1 2">CBS 809.83</strain>
    </source>
</reference>
<evidence type="ECO:0000313" key="2">
    <source>
        <dbReference type="Proteomes" id="UP000318582"/>
    </source>
</evidence>
<proteinExistence type="predicted"/>
<protein>
    <submittedName>
        <fullName evidence="1">Uncharacterized protein</fullName>
    </submittedName>
</protein>
<dbReference type="InterPro" id="IPR006553">
    <property type="entry name" value="Leu-rich_rpt_Cys-con_subtyp"/>
</dbReference>
<accession>A0A507EGL7</accession>
<dbReference type="EMBL" id="QEAQ01000002">
    <property type="protein sequence ID" value="TPX62597.1"/>
    <property type="molecule type" value="Genomic_DNA"/>
</dbReference>
<dbReference type="SMART" id="SM00367">
    <property type="entry name" value="LRR_CC"/>
    <property type="match status" value="4"/>
</dbReference>
<dbReference type="PANTHER" id="PTHR13318">
    <property type="entry name" value="PARTNER OF PAIRED, ISOFORM B-RELATED"/>
    <property type="match status" value="1"/>
</dbReference>
<evidence type="ECO:0000313" key="1">
    <source>
        <dbReference type="EMBL" id="TPX62597.1"/>
    </source>
</evidence>
<dbReference type="GO" id="GO:0019005">
    <property type="term" value="C:SCF ubiquitin ligase complex"/>
    <property type="evidence" value="ECO:0007669"/>
    <property type="project" value="TreeGrafter"/>
</dbReference>
<dbReference type="AlphaFoldDB" id="A0A507EGL7"/>
<dbReference type="Gene3D" id="3.80.10.10">
    <property type="entry name" value="Ribonuclease Inhibitor"/>
    <property type="match status" value="1"/>
</dbReference>
<dbReference type="InterPro" id="IPR032675">
    <property type="entry name" value="LRR_dom_sf"/>
</dbReference>
<dbReference type="Proteomes" id="UP000318582">
    <property type="component" value="Unassembled WGS sequence"/>
</dbReference>
<dbReference type="PANTHER" id="PTHR13318:SF95">
    <property type="entry name" value="F-BOX PROTEIN YLR352W"/>
    <property type="match status" value="1"/>
</dbReference>
<sequence>MAAASNSINHRWADHQLIHPPRHHHVPAPFLPPEIIDRILSFLEVQFDMRDQEEAGQRSARVQRDLWACTLVNRQWNACTVQRLWKNPLIMSPEDFSRFVECCAISQDAGAHVLRLDTSLFRVAEPRDTLLIRSGIGYMPNLRLLKMSCDHFRAESLDEIFDRCQDIQLFSLSGTPEINLNAPLQHQSILNTHGDLWDFKKHPGTVRGIRKLSALCLNNVTFVEEEADFYWLLYHGLDSNDSGGNNLVHLNLGRTWVTDAILAPFAEVCPRLQSIVLEENSDITDWSIERLAKSCQQLRFVKLRNAIQVGDRGVICLVTLCRNLAFLGISYTGCTDETLRAISAHAKNLHTLFMNDLNLSSEKALIDLITKRGPQLKTLGMASIDVVSKAFCVTLAKHCPNLEELDIAGCNGDMMVDRIDEESADLVVNSCPKLRTFLVGTNDGISDAYLARLSEKVCIDQFWLPPPDELTGADALYL</sequence>
<dbReference type="GO" id="GO:0031146">
    <property type="term" value="P:SCF-dependent proteasomal ubiquitin-dependent protein catabolic process"/>
    <property type="evidence" value="ECO:0007669"/>
    <property type="project" value="TreeGrafter"/>
</dbReference>
<dbReference type="Gene3D" id="1.20.1280.50">
    <property type="match status" value="1"/>
</dbReference>
<name>A0A507EGL7_9FUNG</name>
<keyword evidence="2" id="KW-1185">Reference proteome</keyword>
<dbReference type="STRING" id="109895.A0A507EGL7"/>
<organism evidence="1 2">
    <name type="scientific">Powellomyces hirtus</name>
    <dbReference type="NCBI Taxonomy" id="109895"/>
    <lineage>
        <taxon>Eukaryota</taxon>
        <taxon>Fungi</taxon>
        <taxon>Fungi incertae sedis</taxon>
        <taxon>Chytridiomycota</taxon>
        <taxon>Chytridiomycota incertae sedis</taxon>
        <taxon>Chytridiomycetes</taxon>
        <taxon>Spizellomycetales</taxon>
        <taxon>Powellomycetaceae</taxon>
        <taxon>Powellomyces</taxon>
    </lineage>
</organism>
<dbReference type="SUPFAM" id="SSF52047">
    <property type="entry name" value="RNI-like"/>
    <property type="match status" value="1"/>
</dbReference>